<sequence>MKSADFDIIAGQFNVARMYMFGLGTERNKDEAIRIFKLSCENGYENSCKELKKISPSSN</sequence>
<dbReference type="Pfam" id="PF08238">
    <property type="entry name" value="Sel1"/>
    <property type="match status" value="1"/>
</dbReference>
<accession>A0A654KJF4</accession>
<dbReference type="InterPro" id="IPR006597">
    <property type="entry name" value="Sel1-like"/>
</dbReference>
<evidence type="ECO:0008006" key="3">
    <source>
        <dbReference type="Google" id="ProtNLM"/>
    </source>
</evidence>
<name>A0A654KJF4_TAYEM</name>
<dbReference type="KEGG" id="teq:TEQUI_1572"/>
<dbReference type="SUPFAM" id="SSF81901">
    <property type="entry name" value="HCP-like"/>
    <property type="match status" value="1"/>
</dbReference>
<dbReference type="EMBL" id="CP002456">
    <property type="protein sequence ID" value="ADU92484.1"/>
    <property type="molecule type" value="Genomic_DNA"/>
</dbReference>
<evidence type="ECO:0000313" key="2">
    <source>
        <dbReference type="Proteomes" id="UP000007472"/>
    </source>
</evidence>
<gene>
    <name evidence="1" type="ordered locus">TEQUI_1572</name>
</gene>
<dbReference type="AlphaFoldDB" id="A0A654KJF4"/>
<evidence type="ECO:0000313" key="1">
    <source>
        <dbReference type="EMBL" id="ADU92484.1"/>
    </source>
</evidence>
<dbReference type="Proteomes" id="UP000007472">
    <property type="component" value="Chromosome"/>
</dbReference>
<organism evidence="1 2">
    <name type="scientific">Taylorella equigenitalis (strain MCE9)</name>
    <dbReference type="NCBI Taxonomy" id="937774"/>
    <lineage>
        <taxon>Bacteria</taxon>
        <taxon>Pseudomonadati</taxon>
        <taxon>Pseudomonadota</taxon>
        <taxon>Betaproteobacteria</taxon>
        <taxon>Burkholderiales</taxon>
        <taxon>Alcaligenaceae</taxon>
        <taxon>Taylorella</taxon>
    </lineage>
</organism>
<dbReference type="InterPro" id="IPR011990">
    <property type="entry name" value="TPR-like_helical_dom_sf"/>
</dbReference>
<protein>
    <recommendedName>
        <fullName evidence="3">Beta-lactamase</fullName>
    </recommendedName>
</protein>
<dbReference type="SMART" id="SM00671">
    <property type="entry name" value="SEL1"/>
    <property type="match status" value="1"/>
</dbReference>
<proteinExistence type="predicted"/>
<dbReference type="Gene3D" id="1.25.40.10">
    <property type="entry name" value="Tetratricopeptide repeat domain"/>
    <property type="match status" value="1"/>
</dbReference>
<reference evidence="1 2" key="1">
    <citation type="journal article" date="2011" name="J. Bacteriol.">
        <title>Genome sequence of Taylorella equigenitalis MCE9, the causative agent of contagious equine metritis.</title>
        <authorList>
            <person name="Hebert L."/>
            <person name="Moumen B."/>
            <person name="Duquesne F."/>
            <person name="Breuil M.F."/>
            <person name="Laugier C."/>
            <person name="Batto J.M."/>
            <person name="Renault P."/>
            <person name="Petry S."/>
        </authorList>
    </citation>
    <scope>NUCLEOTIDE SEQUENCE [LARGE SCALE GENOMIC DNA]</scope>
    <source>
        <strain evidence="1 2">MCE9</strain>
    </source>
</reference>